<feature type="transmembrane region" description="Helical" evidence="15">
    <location>
        <begin position="144"/>
        <end position="162"/>
    </location>
</feature>
<keyword evidence="4 14" id="KW-1003">Cell membrane</keyword>
<evidence type="ECO:0000256" key="4">
    <source>
        <dbReference type="ARBA" id="ARBA00022475"/>
    </source>
</evidence>
<feature type="transmembrane region" description="Helical" evidence="15">
    <location>
        <begin position="12"/>
        <end position="33"/>
    </location>
</feature>
<evidence type="ECO:0000256" key="14">
    <source>
        <dbReference type="HAMAP-Rule" id="MF_00286"/>
    </source>
</evidence>
<dbReference type="GO" id="GO:0005886">
    <property type="term" value="C:plasma membrane"/>
    <property type="evidence" value="ECO:0007669"/>
    <property type="project" value="UniProtKB-SubCell"/>
</dbReference>
<gene>
    <name evidence="14" type="primary">dsbB</name>
    <name evidence="16" type="ORF">D1Y85_00950</name>
</gene>
<feature type="disulfide bond" description="Redox-active" evidence="14">
    <location>
        <begin position="41"/>
        <end position="44"/>
    </location>
</feature>
<dbReference type="NCBIfam" id="NF002552">
    <property type="entry name" value="PRK02110.1"/>
    <property type="match status" value="1"/>
</dbReference>
<dbReference type="GO" id="GO:0015035">
    <property type="term" value="F:protein-disulfide reductase activity"/>
    <property type="evidence" value="ECO:0007669"/>
    <property type="project" value="UniProtKB-UniRule"/>
</dbReference>
<evidence type="ECO:0000256" key="13">
    <source>
        <dbReference type="ARBA" id="ARBA00023284"/>
    </source>
</evidence>
<organism evidence="16 17">
    <name type="scientific">Paraburkholderia dinghuensis</name>
    <dbReference type="NCBI Taxonomy" id="2305225"/>
    <lineage>
        <taxon>Bacteria</taxon>
        <taxon>Pseudomonadati</taxon>
        <taxon>Pseudomonadota</taxon>
        <taxon>Betaproteobacteria</taxon>
        <taxon>Burkholderiales</taxon>
        <taxon>Burkholderiaceae</taxon>
        <taxon>Paraburkholderia</taxon>
    </lineage>
</organism>
<feature type="topological domain" description="Cytoplasmic" evidence="14">
    <location>
        <begin position="164"/>
        <end position="176"/>
    </location>
</feature>
<dbReference type="PANTHER" id="PTHR36570:SF3">
    <property type="entry name" value="DISULFIDE BOND FORMATION PROTEIN B"/>
    <property type="match status" value="1"/>
</dbReference>
<dbReference type="PANTHER" id="PTHR36570">
    <property type="entry name" value="DISULFIDE BOND FORMATION PROTEIN B"/>
    <property type="match status" value="1"/>
</dbReference>
<reference evidence="16 17" key="1">
    <citation type="submission" date="2018-11" db="EMBL/GenBank/DDBJ databases">
        <title>Paraburkholderia sp. DHOA04, isolated from soil.</title>
        <authorList>
            <person name="Gao Z.-H."/>
            <person name="Qiu L.-H."/>
            <person name="Fu J.-C."/>
        </authorList>
    </citation>
    <scope>NUCLEOTIDE SEQUENCE [LARGE SCALE GENOMIC DNA]</scope>
    <source>
        <strain evidence="16 17">DHOA04</strain>
    </source>
</reference>
<feature type="topological domain" description="Periplasmic" evidence="14">
    <location>
        <begin position="32"/>
        <end position="49"/>
    </location>
</feature>
<dbReference type="Proteomes" id="UP000272778">
    <property type="component" value="Unassembled WGS sequence"/>
</dbReference>
<evidence type="ECO:0000256" key="2">
    <source>
        <dbReference type="ARBA" id="ARBA00008823"/>
    </source>
</evidence>
<evidence type="ECO:0000256" key="8">
    <source>
        <dbReference type="ARBA" id="ARBA00022989"/>
    </source>
</evidence>
<evidence type="ECO:0000256" key="10">
    <source>
        <dbReference type="ARBA" id="ARBA00023136"/>
    </source>
</evidence>
<evidence type="ECO:0000256" key="11">
    <source>
        <dbReference type="ARBA" id="ARBA00023157"/>
    </source>
</evidence>
<comment type="subcellular location">
    <subcellularLocation>
        <location evidence="1">Cell inner membrane</location>
        <topology evidence="1">Multi-pass membrane protein</topology>
    </subcellularLocation>
    <subcellularLocation>
        <location evidence="14">Cell membrane</location>
        <topology evidence="14">Multi-pass membrane protein</topology>
    </subcellularLocation>
</comment>
<dbReference type="RefSeq" id="WP_124149153.1">
    <property type="nucleotide sequence ID" value="NZ_RQIS01000001.1"/>
</dbReference>
<feature type="transmembrane region" description="Helical" evidence="15">
    <location>
        <begin position="75"/>
        <end position="93"/>
    </location>
</feature>
<sequence length="176" mass="19600">MNDDNALLRRERSLLAFLGLICLALLGGALYMQHVERQDPCPLCIIQRYCFLLIALCAFVGARSSSWRGVRVLEGLIVLAAAGGLVASARLVWVQAFPNFSCGFDALQPIVDGLPPARWLPSVFKVQGLCETVYPPILGLSMPMWGLIAFLFIFVPVLFSLLRNRRRQVSWPGIRR</sequence>
<keyword evidence="13 14" id="KW-0676">Redox-active center</keyword>
<comment type="similarity">
    <text evidence="2 14">Belongs to the DsbB family.</text>
</comment>
<evidence type="ECO:0000313" key="17">
    <source>
        <dbReference type="Proteomes" id="UP000272778"/>
    </source>
</evidence>
<feature type="topological domain" description="Cytoplasmic" evidence="14">
    <location>
        <begin position="66"/>
        <end position="71"/>
    </location>
</feature>
<dbReference type="InterPro" id="IPR003752">
    <property type="entry name" value="DiS_bond_form_DsbB/BdbC"/>
</dbReference>
<evidence type="ECO:0000256" key="9">
    <source>
        <dbReference type="ARBA" id="ARBA00023002"/>
    </source>
</evidence>
<proteinExistence type="inferred from homology"/>
<name>A0A3N6NKQ9_9BURK</name>
<evidence type="ECO:0000256" key="7">
    <source>
        <dbReference type="ARBA" id="ARBA00022982"/>
    </source>
</evidence>
<feature type="transmembrane region" description="Helical" evidence="15">
    <location>
        <begin position="45"/>
        <end position="63"/>
    </location>
</feature>
<evidence type="ECO:0000256" key="1">
    <source>
        <dbReference type="ARBA" id="ARBA00004429"/>
    </source>
</evidence>
<keyword evidence="3 14" id="KW-0813">Transport</keyword>
<comment type="caution">
    <text evidence="16">The sequence shown here is derived from an EMBL/GenBank/DDBJ whole genome shotgun (WGS) entry which is preliminary data.</text>
</comment>
<keyword evidence="11 14" id="KW-1015">Disulfide bond</keyword>
<protein>
    <recommendedName>
        <fullName evidence="14">Disulfide bond formation protein B</fullName>
    </recommendedName>
    <alternativeName>
        <fullName evidence="14">Disulfide oxidoreductase</fullName>
    </alternativeName>
</protein>
<feature type="topological domain" description="Cytoplasmic" evidence="14">
    <location>
        <begin position="1"/>
        <end position="14"/>
    </location>
</feature>
<dbReference type="InterPro" id="IPR050183">
    <property type="entry name" value="DsbB"/>
</dbReference>
<accession>A0A3N6NKQ9</accession>
<evidence type="ECO:0000256" key="3">
    <source>
        <dbReference type="ARBA" id="ARBA00022448"/>
    </source>
</evidence>
<evidence type="ECO:0000313" key="16">
    <source>
        <dbReference type="EMBL" id="RQH09752.1"/>
    </source>
</evidence>
<dbReference type="SUPFAM" id="SSF158442">
    <property type="entry name" value="DsbB-like"/>
    <property type="match status" value="1"/>
</dbReference>
<dbReference type="AlphaFoldDB" id="A0A3N6NKQ9"/>
<comment type="function">
    <text evidence="14">Required for disulfide bond formation in some periplasmic proteins. Acts by oxidizing the DsbA protein.</text>
</comment>
<dbReference type="GO" id="GO:0009055">
    <property type="term" value="F:electron transfer activity"/>
    <property type="evidence" value="ECO:0007669"/>
    <property type="project" value="UniProtKB-UniRule"/>
</dbReference>
<feature type="topological domain" description="Periplasmic" evidence="14">
    <location>
        <begin position="90"/>
        <end position="144"/>
    </location>
</feature>
<evidence type="ECO:0000256" key="6">
    <source>
        <dbReference type="ARBA" id="ARBA00022692"/>
    </source>
</evidence>
<dbReference type="EMBL" id="RQIS01000001">
    <property type="protein sequence ID" value="RQH09752.1"/>
    <property type="molecule type" value="Genomic_DNA"/>
</dbReference>
<keyword evidence="9 14" id="KW-0560">Oxidoreductase</keyword>
<dbReference type="GO" id="GO:0006457">
    <property type="term" value="P:protein folding"/>
    <property type="evidence" value="ECO:0007669"/>
    <property type="project" value="InterPro"/>
</dbReference>
<dbReference type="HAMAP" id="MF_00286">
    <property type="entry name" value="DsbB"/>
    <property type="match status" value="1"/>
</dbReference>
<keyword evidence="6 14" id="KW-0812">Transmembrane</keyword>
<evidence type="ECO:0000256" key="12">
    <source>
        <dbReference type="ARBA" id="ARBA00023186"/>
    </source>
</evidence>
<comment type="caution">
    <text evidence="14">Lacks conserved residue(s) required for the propagation of feature annotation.</text>
</comment>
<dbReference type="InterPro" id="IPR023380">
    <property type="entry name" value="DsbB-like_sf"/>
</dbReference>
<dbReference type="Pfam" id="PF02600">
    <property type="entry name" value="DsbB"/>
    <property type="match status" value="1"/>
</dbReference>
<keyword evidence="5" id="KW-0997">Cell inner membrane</keyword>
<keyword evidence="12 14" id="KW-0143">Chaperone</keyword>
<keyword evidence="7 14" id="KW-0249">Electron transport</keyword>
<keyword evidence="10 14" id="KW-0472">Membrane</keyword>
<dbReference type="Gene3D" id="1.20.1550.10">
    <property type="entry name" value="DsbB-like"/>
    <property type="match status" value="1"/>
</dbReference>
<evidence type="ECO:0000256" key="5">
    <source>
        <dbReference type="ARBA" id="ARBA00022519"/>
    </source>
</evidence>
<keyword evidence="8 14" id="KW-1133">Transmembrane helix</keyword>
<dbReference type="OrthoDB" id="3711263at2"/>
<evidence type="ECO:0000256" key="15">
    <source>
        <dbReference type="SAM" id="Phobius"/>
    </source>
</evidence>
<keyword evidence="17" id="KW-1185">Reference proteome</keyword>
<dbReference type="InterPro" id="IPR022920">
    <property type="entry name" value="Disulphide_bond_form_DsbB"/>
</dbReference>